<feature type="signal peptide" evidence="7">
    <location>
        <begin position="1"/>
        <end position="30"/>
    </location>
</feature>
<comment type="function">
    <text evidence="7">Controls stomatal patterning.</text>
</comment>
<dbReference type="Pfam" id="PF17181">
    <property type="entry name" value="EPF"/>
    <property type="match status" value="1"/>
</dbReference>
<evidence type="ECO:0000256" key="2">
    <source>
        <dbReference type="ARBA" id="ARBA00008127"/>
    </source>
</evidence>
<sequence length="145" mass="16149">MGVVRRRRHYHRHHRLLTALAFLLFASASAVSLAPPRHRGKNSKTHQTHLTQSRFFPHGFPGTGGLVGQEREERKRGSGSVALERVLTQKRLGGPGSSPPTCRSKCGRCAPCKAVHVPIQPGFSIPLEYYPEAWRCKCGNKLFMP</sequence>
<dbReference type="GO" id="GO:0010052">
    <property type="term" value="P:guard cell differentiation"/>
    <property type="evidence" value="ECO:0007669"/>
    <property type="project" value="UniProtKB-UniRule"/>
</dbReference>
<keyword evidence="6" id="KW-1015">Disulfide bond</keyword>
<dbReference type="GO" id="GO:0005576">
    <property type="term" value="C:extracellular region"/>
    <property type="evidence" value="ECO:0007669"/>
    <property type="project" value="UniProtKB-SubCell"/>
</dbReference>
<comment type="subcellular location">
    <subcellularLocation>
        <location evidence="1 7">Secreted</location>
    </subcellularLocation>
</comment>
<evidence type="ECO:0000256" key="1">
    <source>
        <dbReference type="ARBA" id="ARBA00004613"/>
    </source>
</evidence>
<dbReference type="InterPro" id="IPR039455">
    <property type="entry name" value="EPFL"/>
</dbReference>
<dbReference type="EMBL" id="QGNW01001107">
    <property type="protein sequence ID" value="RVW55836.1"/>
    <property type="molecule type" value="Genomic_DNA"/>
</dbReference>
<organism evidence="9 10">
    <name type="scientific">Vitis vinifera</name>
    <name type="common">Grape</name>
    <dbReference type="NCBI Taxonomy" id="29760"/>
    <lineage>
        <taxon>Eukaryota</taxon>
        <taxon>Viridiplantae</taxon>
        <taxon>Streptophyta</taxon>
        <taxon>Embryophyta</taxon>
        <taxon>Tracheophyta</taxon>
        <taxon>Spermatophyta</taxon>
        <taxon>Magnoliopsida</taxon>
        <taxon>eudicotyledons</taxon>
        <taxon>Gunneridae</taxon>
        <taxon>Pentapetalae</taxon>
        <taxon>rosids</taxon>
        <taxon>Vitales</taxon>
        <taxon>Vitaceae</taxon>
        <taxon>Viteae</taxon>
        <taxon>Vitis</taxon>
    </lineage>
</organism>
<evidence type="ECO:0000313" key="9">
    <source>
        <dbReference type="EMBL" id="RVW55836.1"/>
    </source>
</evidence>
<proteinExistence type="inferred from homology"/>
<evidence type="ECO:0000256" key="8">
    <source>
        <dbReference type="SAM" id="MobiDB-lite"/>
    </source>
</evidence>
<reference evidence="9 10" key="1">
    <citation type="journal article" date="2018" name="PLoS Genet.">
        <title>Population sequencing reveals clonal diversity and ancestral inbreeding in the grapevine cultivar Chardonnay.</title>
        <authorList>
            <person name="Roach M.J."/>
            <person name="Johnson D.L."/>
            <person name="Bohlmann J."/>
            <person name="van Vuuren H.J."/>
            <person name="Jones S.J."/>
            <person name="Pretorius I.S."/>
            <person name="Schmidt S.A."/>
            <person name="Borneman A.R."/>
        </authorList>
    </citation>
    <scope>NUCLEOTIDE SEQUENCE [LARGE SCALE GENOMIC DNA]</scope>
    <source>
        <strain evidence="10">cv. Chardonnay</strain>
        <tissue evidence="9">Leaf</tissue>
    </source>
</reference>
<gene>
    <name evidence="9" type="primary">EPFL5</name>
    <name evidence="9" type="ORF">CK203_075743</name>
</gene>
<evidence type="ECO:0000256" key="6">
    <source>
        <dbReference type="ARBA" id="ARBA00023157"/>
    </source>
</evidence>
<protein>
    <recommendedName>
        <fullName evidence="7">Epidermal patterning factor-like protein</fullName>
    </recommendedName>
</protein>
<name>A0A438F7E1_VITVI</name>
<accession>A0A438F7E1</accession>
<keyword evidence="3 7" id="KW-0217">Developmental protein</keyword>
<dbReference type="Proteomes" id="UP000288805">
    <property type="component" value="Unassembled WGS sequence"/>
</dbReference>
<dbReference type="AlphaFoldDB" id="A0A438F7E1"/>
<keyword evidence="5 7" id="KW-0732">Signal</keyword>
<keyword evidence="4 7" id="KW-0964">Secreted</keyword>
<evidence type="ECO:0000256" key="7">
    <source>
        <dbReference type="RuleBase" id="RU367102"/>
    </source>
</evidence>
<dbReference type="PANTHER" id="PTHR33109:SF55">
    <property type="entry name" value="EPIDERMAL PATTERNING FACTOR-LIKE PROTEIN 4-RELATED"/>
    <property type="match status" value="1"/>
</dbReference>
<dbReference type="PANTHER" id="PTHR33109">
    <property type="entry name" value="EPIDERMAL PATTERNING FACTOR-LIKE PROTEIN 4"/>
    <property type="match status" value="1"/>
</dbReference>
<comment type="similarity">
    <text evidence="2 7">Belongs to the plant cysteine rich small secretory peptide family. Epidermal patterning factor subfamily.</text>
</comment>
<feature type="compositionally biased region" description="Basic residues" evidence="8">
    <location>
        <begin position="36"/>
        <end position="47"/>
    </location>
</feature>
<evidence type="ECO:0000313" key="10">
    <source>
        <dbReference type="Proteomes" id="UP000288805"/>
    </source>
</evidence>
<comment type="caution">
    <text evidence="9">The sequence shown here is derived from an EMBL/GenBank/DDBJ whole genome shotgun (WGS) entry which is preliminary data.</text>
</comment>
<evidence type="ECO:0000256" key="3">
    <source>
        <dbReference type="ARBA" id="ARBA00022473"/>
    </source>
</evidence>
<feature type="chain" id="PRO_5027138622" description="Epidermal patterning factor-like protein" evidence="7">
    <location>
        <begin position="31"/>
        <end position="145"/>
    </location>
</feature>
<evidence type="ECO:0000256" key="5">
    <source>
        <dbReference type="ARBA" id="ARBA00022729"/>
    </source>
</evidence>
<feature type="region of interest" description="Disordered" evidence="8">
    <location>
        <begin position="34"/>
        <end position="101"/>
    </location>
</feature>
<evidence type="ECO:0000256" key="4">
    <source>
        <dbReference type="ARBA" id="ARBA00022525"/>
    </source>
</evidence>